<evidence type="ECO:0000256" key="4">
    <source>
        <dbReference type="ARBA" id="ARBA00023015"/>
    </source>
</evidence>
<reference evidence="10 11" key="1">
    <citation type="submission" date="2024-09" db="EMBL/GenBank/DDBJ databases">
        <title>Chromosome-scale assembly of Riccia fluitans.</title>
        <authorList>
            <person name="Paukszto L."/>
            <person name="Sawicki J."/>
            <person name="Karawczyk K."/>
            <person name="Piernik-Szablinska J."/>
            <person name="Szczecinska M."/>
            <person name="Mazdziarz M."/>
        </authorList>
    </citation>
    <scope>NUCLEOTIDE SEQUENCE [LARGE SCALE GENOMIC DNA]</scope>
    <source>
        <strain evidence="10">Rf_01</strain>
        <tissue evidence="10">Aerial parts of the thallus</tissue>
    </source>
</reference>
<dbReference type="InterPro" id="IPR049914">
    <property type="entry name" value="PHD1-3/5-6"/>
</dbReference>
<dbReference type="InterPro" id="IPR019787">
    <property type="entry name" value="Znf_PHD-finger"/>
</dbReference>
<dbReference type="InterPro" id="IPR011011">
    <property type="entry name" value="Znf_FYVE_PHD"/>
</dbReference>
<evidence type="ECO:0000313" key="11">
    <source>
        <dbReference type="Proteomes" id="UP001605036"/>
    </source>
</evidence>
<dbReference type="PANTHER" id="PTHR33304">
    <property type="match status" value="1"/>
</dbReference>
<dbReference type="PROSITE" id="PS50016">
    <property type="entry name" value="ZF_PHD_2"/>
    <property type="match status" value="1"/>
</dbReference>
<feature type="compositionally biased region" description="Polar residues" evidence="7">
    <location>
        <begin position="1195"/>
        <end position="1223"/>
    </location>
</feature>
<feature type="region of interest" description="Disordered" evidence="7">
    <location>
        <begin position="818"/>
        <end position="837"/>
    </location>
</feature>
<dbReference type="PANTHER" id="PTHR33304:SF9">
    <property type="entry name" value="RING_FYVE_PHD ZINC FINGER SUPERFAMILY PROTEIN"/>
    <property type="match status" value="1"/>
</dbReference>
<feature type="region of interest" description="Disordered" evidence="7">
    <location>
        <begin position="107"/>
        <end position="156"/>
    </location>
</feature>
<dbReference type="InterPro" id="IPR036875">
    <property type="entry name" value="Znf_CCHC_sf"/>
</dbReference>
<dbReference type="Gene3D" id="3.30.40.10">
    <property type="entry name" value="Zinc/RING finger domain, C3HC4 (zinc finger)"/>
    <property type="match status" value="2"/>
</dbReference>
<proteinExistence type="predicted"/>
<evidence type="ECO:0000256" key="5">
    <source>
        <dbReference type="ARBA" id="ARBA00023163"/>
    </source>
</evidence>
<feature type="compositionally biased region" description="Basic and acidic residues" evidence="7">
    <location>
        <begin position="2142"/>
        <end position="2200"/>
    </location>
</feature>
<feature type="compositionally biased region" description="Polar residues" evidence="7">
    <location>
        <begin position="137"/>
        <end position="156"/>
    </location>
</feature>
<dbReference type="PROSITE" id="PS50158">
    <property type="entry name" value="ZF_CCHC"/>
    <property type="match status" value="1"/>
</dbReference>
<feature type="region of interest" description="Disordered" evidence="7">
    <location>
        <begin position="1779"/>
        <end position="1853"/>
    </location>
</feature>
<keyword evidence="4" id="KW-0805">Transcription regulation</keyword>
<feature type="region of interest" description="Disordered" evidence="7">
    <location>
        <begin position="957"/>
        <end position="976"/>
    </location>
</feature>
<comment type="caution">
    <text evidence="10">The sequence shown here is derived from an EMBL/GenBank/DDBJ whole genome shotgun (WGS) entry which is preliminary data.</text>
</comment>
<feature type="compositionally biased region" description="Polar residues" evidence="7">
    <location>
        <begin position="1085"/>
        <end position="1101"/>
    </location>
</feature>
<feature type="domain" description="PHD-type" evidence="8">
    <location>
        <begin position="49"/>
        <end position="99"/>
    </location>
</feature>
<feature type="compositionally biased region" description="Low complexity" evidence="7">
    <location>
        <begin position="2238"/>
        <end position="2250"/>
    </location>
</feature>
<organism evidence="10 11">
    <name type="scientific">Riccia fluitans</name>
    <dbReference type="NCBI Taxonomy" id="41844"/>
    <lineage>
        <taxon>Eukaryota</taxon>
        <taxon>Viridiplantae</taxon>
        <taxon>Streptophyta</taxon>
        <taxon>Embryophyta</taxon>
        <taxon>Marchantiophyta</taxon>
        <taxon>Marchantiopsida</taxon>
        <taxon>Marchantiidae</taxon>
        <taxon>Marchantiales</taxon>
        <taxon>Ricciaceae</taxon>
        <taxon>Riccia</taxon>
    </lineage>
</organism>
<feature type="compositionally biased region" description="Polar residues" evidence="7">
    <location>
        <begin position="436"/>
        <end position="448"/>
    </location>
</feature>
<keyword evidence="5" id="KW-0804">Transcription</keyword>
<feature type="compositionally biased region" description="Basic and acidic residues" evidence="7">
    <location>
        <begin position="1037"/>
        <end position="1050"/>
    </location>
</feature>
<feature type="region of interest" description="Disordered" evidence="7">
    <location>
        <begin position="267"/>
        <end position="291"/>
    </location>
</feature>
<evidence type="ECO:0000256" key="7">
    <source>
        <dbReference type="SAM" id="MobiDB-lite"/>
    </source>
</evidence>
<dbReference type="GO" id="GO:0008270">
    <property type="term" value="F:zinc ion binding"/>
    <property type="evidence" value="ECO:0007669"/>
    <property type="project" value="UniProtKB-KW"/>
</dbReference>
<feature type="compositionally biased region" description="Basic and acidic residues" evidence="7">
    <location>
        <begin position="216"/>
        <end position="230"/>
    </location>
</feature>
<keyword evidence="1" id="KW-0479">Metal-binding</keyword>
<feature type="compositionally biased region" description="Polar residues" evidence="7">
    <location>
        <begin position="2058"/>
        <end position="2067"/>
    </location>
</feature>
<feature type="domain" description="CCHC-type" evidence="9">
    <location>
        <begin position="1328"/>
        <end position="1344"/>
    </location>
</feature>
<evidence type="ECO:0000256" key="1">
    <source>
        <dbReference type="ARBA" id="ARBA00022723"/>
    </source>
</evidence>
<feature type="compositionally biased region" description="Basic and acidic residues" evidence="7">
    <location>
        <begin position="998"/>
        <end position="1010"/>
    </location>
</feature>
<dbReference type="InterPro" id="IPR056280">
    <property type="entry name" value="AIPP2-like_SPOC"/>
</dbReference>
<dbReference type="Proteomes" id="UP001605036">
    <property type="component" value="Unassembled WGS sequence"/>
</dbReference>
<feature type="compositionally biased region" description="Basic and acidic residues" evidence="7">
    <location>
        <begin position="2068"/>
        <end position="2080"/>
    </location>
</feature>
<feature type="compositionally biased region" description="Basic and acidic residues" evidence="7">
    <location>
        <begin position="2364"/>
        <end position="2373"/>
    </location>
</feature>
<keyword evidence="2 6" id="KW-0863">Zinc-finger</keyword>
<evidence type="ECO:0000313" key="10">
    <source>
        <dbReference type="EMBL" id="KAL2621941.1"/>
    </source>
</evidence>
<feature type="compositionally biased region" description="Basic and acidic residues" evidence="7">
    <location>
        <begin position="2336"/>
        <end position="2347"/>
    </location>
</feature>
<evidence type="ECO:0000259" key="9">
    <source>
        <dbReference type="PROSITE" id="PS50158"/>
    </source>
</evidence>
<sequence length="2611" mass="279612">MAGVKEKSVEELLRVTTKLLYPRPSCVLDGKAKMRGPGYGEPSQEGSLDEACVRCKSLILHGELITCSSCERSFHSVCLEVLPNASAPGERLCKQCQEESFLKQSDALSEPPVLTNRRKPTSSKGLSLPGKQERNSQESAVSSSEDTSHLGSKSIASESDVAKDFGSIDRRLSHMTDGGGNSFISEDSSRSSRGVSCEQSSDVQPVRRSKRGRPYRPVEELHRNKRRSVERATPQSAKVTRGKSKAYIDEEDELGAKIEKFRGLKDLSSSSKEEQKLDLSDEKKASTDVEPSHFVHPAAEMIMKVEDQIVEKCVEIPADNFSKTVCMEPETEDIKDTLVGDTAAENCVRRTGKISPVGLSVERFTSDIKETKLLAKVEDMGRSSPGVESSGSFPVTSTLSLQDAKRSDNIANAASLDQHDNLESHRLEYGLLRPETSGSFPVTSTLSLQDPKRSDNNANAASLDQHDNLESHRLENELPKPEIRDLAGQHVPENDSLENMAGKRYDPQPEKVPISVDTGQNAMQTHSNSNCSPMDLGGFQSAGPDTSGVATKTRDNGSAEEMSVAEVPADGKILKQSLCAQTSSYDHVQSSSNLVQLNLVQSGAEVSTGREGGITDGTPALEPQVPGEKSQIVEPAVEQVHGKIREQYAAPLTQTEIIAVSSDSVALQKSSDVIEGKISKFQDLVAAVSDEVRDTMGLVEGGSWAGTARNLADSDTTGIESRTGCSGPSSDDRTLDSCKVSLARHGQEAVASTVAGVTKCLDYSAGVGSRVEVPMMLSHSARELSAVPVEGLSTDVIAGASSKYLLLLGERGLVDAEKESTDSVTEKGKSVPLNSGTSAHKAELTPVTAVLHVTKRNKSAEGEEVGIKEPENTSSLEDVEDIKVCDICGDPGYEECLAVCSACKEGAEHIYCMQIPLVALPDDGWKCEVCKSKVIVGNSKQVDRQISAKQLPNFVPPGAAYLNPSKQSPIKGDTRSRLTARLDKRKGSPQKKGATRGIYDHQGSDKRPGDEAVNPFPAKRLALDNAGTPVAGSSRGLSREGSFKSPDSGKVKFLSPNALASNALGRNAGKSPGFGSASRPIPSPTGAQSLNKIRLSGQNDFASGHSLAGSKQGSSTVTPRSAPFLTASPSPLSSNRGAGSGPSFNRSSSMKGGTCAKASVEGSGLPPLGRDSMSSGGTPRGPLTALGKQAKVSPSAASDQSKCGDTARQNFQSSGLGTKVSQSANTAGTSLGLERLKALNVPGKQGAGTDIAETLRSTATLISTSKTLDERERRLPPGARPSILPLVKESIVAEDPKSSPTSLLNKIKDMKQKNLSDGLWSPAVGGTRCYKCKEWGHTAQNCSNRSTPSSARLDTGATVIQSPLSLLKSPTDNVAGTSSNILKGSRLKPVESPVPGVLNQVAILSINGNPAVNKLSKTPLELEQVAVKLSTATIPETSSSEVREEPRGEVGAQVSGRQVPTLTRVPSQNSRLASGVSLANAGTSGFTSEVVKHPALLSQSDVSPPGVSTSSLTPASEAIVSGINDNTPGNLSNPASKVELNQLARLSSIPVASLGCKPLDTPIISVGKIHSAPHLISGTQQQRGPASSNLAPWLLTGNRPTFGPEELGSHDTAGTPVHSMAFGPGASFMSPSPPAVPESQSLWSGGFDVVSAACPGVHDGLEAYSSSFAALKVREVTKLLPALVHLEEVSRMLNAEAWPKQFQLKPPTDKEIALYFFPKSESFQKGYDSLVERMTANDIVLMGQVEGAEILVFPSVLLPAEFHRWNSKRFLWGVYRSRKSATGPAPTSVEISDPTGGSSVPQTLSKLRQSGKQAQKSAPHSLETADTLRVQVEKQRNQSPAQSGGDSGEADMDIDMLGDKEMGIPEKPVRKFGWDQSASLFGSLLPPVPAPEQPPPPGGGTVSKQVEETGEGISVTDASEKEEPGRADLELPPGFGPAQKQLPASVGLHALQKISAAPLVGSSTSGPPGFKVISAVSSQESLSVMPPGFGKPACESTLLSSPRGFDGSVVENKSNEPRAVGPPGFEKIRDGSKASQTEVDPKGERNSGDIGEAENGEKNSTSSQQQDLSKRGRNVLEKRPLNFSRQASPMIVPSASPDEVNEDSGLGRSRASVRRRSRSSSGSPARYRDRARDSSTGGPSYRGKDRDRDKDGEGRREKDLGKERHRERDRYRERIRDKERDRDRGRERDRDRERDGDRDRNRRRGKLQTREKYREYRYKDRDGRMREGKYRQYGRSRSRSESQSRSPSRSASRRRPRSPSGSPRRRESYRPRSPSGSPRRRDSVSKHRSRYKSGSRSESPDSYNHDRHPRRRTSPGRGDIREDSNEGSAVVKRTTSRVDVHERDVDVNRVGVRNSTGSSGIRPTLEKQGKDKSALSSEEGYNVQVQRISLPVPFWRMKGPDKEMELQTEVDTPAVETGPQYHVFLPAESEELLEVDSREERRFFPVGTSSSLGASSSSLQRLSTETAAESLPRAYPSGWEEDKDLPGYQFFPMEVGGVSAPPGNGLDPSLDLGLGGKNRKSSPCGVKPLPLFIPQDPADNSPNITPCSYVKPPGVSSGVAVKEESQNLEASSPLNLTLAVPQYRKEGSSWVKVDDKEAAIGEDDVDFALTL</sequence>
<keyword evidence="3" id="KW-0862">Zinc</keyword>
<feature type="region of interest" description="Disordered" evidence="7">
    <location>
        <begin position="172"/>
        <end position="245"/>
    </location>
</feature>
<feature type="compositionally biased region" description="Basic and acidic residues" evidence="7">
    <location>
        <begin position="2208"/>
        <end position="2230"/>
    </location>
</feature>
<feature type="compositionally biased region" description="Polar residues" evidence="7">
    <location>
        <begin position="1795"/>
        <end position="1818"/>
    </location>
</feature>
<feature type="compositionally biased region" description="Basic and acidic residues" evidence="7">
    <location>
        <begin position="1918"/>
        <end position="1929"/>
    </location>
</feature>
<dbReference type="SMART" id="SM00249">
    <property type="entry name" value="PHD"/>
    <property type="match status" value="2"/>
</dbReference>
<feature type="region of interest" description="Disordered" evidence="7">
    <location>
        <begin position="981"/>
        <end position="1223"/>
    </location>
</feature>
<feature type="compositionally biased region" description="Polar residues" evidence="7">
    <location>
        <begin position="1127"/>
        <end position="1151"/>
    </location>
</feature>
<dbReference type="InterPro" id="IPR013083">
    <property type="entry name" value="Znf_RING/FYVE/PHD"/>
</dbReference>
<dbReference type="SUPFAM" id="SSF57903">
    <property type="entry name" value="FYVE/PHD zinc finger"/>
    <property type="match status" value="2"/>
</dbReference>
<feature type="region of interest" description="Disordered" evidence="7">
    <location>
        <begin position="1987"/>
        <end position="2380"/>
    </location>
</feature>
<feature type="region of interest" description="Disordered" evidence="7">
    <location>
        <begin position="1883"/>
        <end position="1941"/>
    </location>
</feature>
<dbReference type="InterPro" id="IPR001878">
    <property type="entry name" value="Znf_CCHC"/>
</dbReference>
<dbReference type="InterPro" id="IPR001965">
    <property type="entry name" value="Znf_PHD"/>
</dbReference>
<feature type="compositionally biased region" description="Pro residues" evidence="7">
    <location>
        <begin position="1886"/>
        <end position="1898"/>
    </location>
</feature>
<dbReference type="EMBL" id="JBHFFA010000006">
    <property type="protein sequence ID" value="KAL2621941.1"/>
    <property type="molecule type" value="Genomic_DNA"/>
</dbReference>
<feature type="region of interest" description="Disordered" evidence="7">
    <location>
        <begin position="489"/>
        <end position="510"/>
    </location>
</feature>
<feature type="region of interest" description="Disordered" evidence="7">
    <location>
        <begin position="434"/>
        <end position="471"/>
    </location>
</feature>
<feature type="compositionally biased region" description="Polar residues" evidence="7">
    <location>
        <begin position="1109"/>
        <end position="1119"/>
    </location>
</feature>
<gene>
    <name evidence="10" type="ORF">R1flu_002146</name>
</gene>
<evidence type="ECO:0000259" key="8">
    <source>
        <dbReference type="PROSITE" id="PS50016"/>
    </source>
</evidence>
<protein>
    <submittedName>
        <fullName evidence="10">Uncharacterized protein</fullName>
    </submittedName>
</protein>
<evidence type="ECO:0000256" key="2">
    <source>
        <dbReference type="ARBA" id="ARBA00022771"/>
    </source>
</evidence>
<dbReference type="SUPFAM" id="SSF57756">
    <property type="entry name" value="Retrovirus zinc finger-like domains"/>
    <property type="match status" value="1"/>
</dbReference>
<evidence type="ECO:0000256" key="6">
    <source>
        <dbReference type="PROSITE-ProRule" id="PRU00047"/>
    </source>
</evidence>
<evidence type="ECO:0000256" key="3">
    <source>
        <dbReference type="ARBA" id="ARBA00022833"/>
    </source>
</evidence>
<feature type="compositionally biased region" description="Basic and acidic residues" evidence="7">
    <location>
        <begin position="818"/>
        <end position="829"/>
    </location>
</feature>
<name>A0ABD1Y5B5_9MARC</name>
<keyword evidence="11" id="KW-1185">Reference proteome</keyword>
<feature type="compositionally biased region" description="Low complexity" evidence="7">
    <location>
        <begin position="182"/>
        <end position="201"/>
    </location>
</feature>
<accession>A0ABD1Y5B5</accession>
<dbReference type="Pfam" id="PF23121">
    <property type="entry name" value="SPOC_AIPP2"/>
    <property type="match status" value="1"/>
</dbReference>